<evidence type="ECO:0000313" key="2">
    <source>
        <dbReference type="Proteomes" id="UP001597046"/>
    </source>
</evidence>
<dbReference type="EMBL" id="JBHTKH010000007">
    <property type="protein sequence ID" value="MFD1055029.1"/>
    <property type="molecule type" value="Genomic_DNA"/>
</dbReference>
<comment type="caution">
    <text evidence="1">The sequence shown here is derived from an EMBL/GenBank/DDBJ whole genome shotgun (WGS) entry which is preliminary data.</text>
</comment>
<gene>
    <name evidence="1" type="ORF">ACFQ2V_11990</name>
</gene>
<protein>
    <recommendedName>
        <fullName evidence="3">Transcription factor zinc-finger domain-containing protein</fullName>
    </recommendedName>
</protein>
<reference evidence="2" key="1">
    <citation type="journal article" date="2019" name="Int. J. Syst. Evol. Microbiol.">
        <title>The Global Catalogue of Microorganisms (GCM) 10K type strain sequencing project: providing services to taxonomists for standard genome sequencing and annotation.</title>
        <authorList>
            <consortium name="The Broad Institute Genomics Platform"/>
            <consortium name="The Broad Institute Genome Sequencing Center for Infectious Disease"/>
            <person name="Wu L."/>
            <person name="Ma J."/>
        </authorList>
    </citation>
    <scope>NUCLEOTIDE SEQUENCE [LARGE SCALE GENOMIC DNA]</scope>
    <source>
        <strain evidence="2">CCUG 57508</strain>
    </source>
</reference>
<evidence type="ECO:0008006" key="3">
    <source>
        <dbReference type="Google" id="ProtNLM"/>
    </source>
</evidence>
<proteinExistence type="predicted"/>
<sequence length="258" mass="29052">MNDQAVCPGDCNRAWRKAQAFSDERDQLLAAQKERNLTSIEQGRLLRLSIEPMLGDPVWCTDCLDAIKGAVRRLPDLAAWLWDRGHAGAGIDLGRLSTVRAERGSSTKGSPSLSPSWDACDEIVTWAAAVEDKVRARLGIEARDGDWWNGTSEHRATVLSTSVWWILARPVTWSLPEAERWGLEVQRLAKRAEKLSGRDELVHHLGACPHCDRRALIRIDGEDVVHCERCRRRWTEDEYQWLVRVAVAAAKDQKTAKA</sequence>
<keyword evidence="2" id="KW-1185">Reference proteome</keyword>
<dbReference type="Proteomes" id="UP001597046">
    <property type="component" value="Unassembled WGS sequence"/>
</dbReference>
<accession>A0ABW3MZX5</accession>
<evidence type="ECO:0000313" key="1">
    <source>
        <dbReference type="EMBL" id="MFD1055029.1"/>
    </source>
</evidence>
<name>A0ABW3MZX5_9MICO</name>
<dbReference type="RefSeq" id="WP_386052933.1">
    <property type="nucleotide sequence ID" value="NZ_JBHTKH010000007.1"/>
</dbReference>
<organism evidence="1 2">
    <name type="scientific">Terrabacter terrigena</name>
    <dbReference type="NCBI Taxonomy" id="574718"/>
    <lineage>
        <taxon>Bacteria</taxon>
        <taxon>Bacillati</taxon>
        <taxon>Actinomycetota</taxon>
        <taxon>Actinomycetes</taxon>
        <taxon>Micrococcales</taxon>
        <taxon>Intrasporangiaceae</taxon>
        <taxon>Terrabacter</taxon>
    </lineage>
</organism>